<comment type="caution">
    <text evidence="2">The sequence shown here is derived from an EMBL/GenBank/DDBJ whole genome shotgun (WGS) entry which is preliminary data.</text>
</comment>
<dbReference type="CDD" id="cd02846">
    <property type="entry name" value="PAZ_argonaute_like"/>
    <property type="match status" value="1"/>
</dbReference>
<gene>
    <name evidence="2" type="ORF">SEV965_LOCUS11173</name>
</gene>
<dbReference type="SMART" id="SM01163">
    <property type="entry name" value="DUF1785"/>
    <property type="match status" value="1"/>
</dbReference>
<dbReference type="Gene3D" id="2.170.260.10">
    <property type="entry name" value="paz domain"/>
    <property type="match status" value="1"/>
</dbReference>
<protein>
    <recommendedName>
        <fullName evidence="1">PAZ domain-containing protein</fullName>
    </recommendedName>
</protein>
<dbReference type="PANTHER" id="PTHR22891">
    <property type="entry name" value="EUKARYOTIC TRANSLATION INITIATION FACTOR 2C"/>
    <property type="match status" value="1"/>
</dbReference>
<dbReference type="Pfam" id="PF02170">
    <property type="entry name" value="PAZ"/>
    <property type="match status" value="1"/>
</dbReference>
<dbReference type="InterPro" id="IPR014811">
    <property type="entry name" value="ArgoL1"/>
</dbReference>
<reference evidence="2" key="1">
    <citation type="submission" date="2021-02" db="EMBL/GenBank/DDBJ databases">
        <authorList>
            <person name="Nowell W R."/>
        </authorList>
    </citation>
    <scope>NUCLEOTIDE SEQUENCE</scope>
</reference>
<evidence type="ECO:0000313" key="2">
    <source>
        <dbReference type="EMBL" id="CAF1008631.1"/>
    </source>
</evidence>
<dbReference type="GO" id="GO:0003723">
    <property type="term" value="F:RNA binding"/>
    <property type="evidence" value="ECO:0007669"/>
    <property type="project" value="InterPro"/>
</dbReference>
<sequence length="314" mass="36727">MIRRDGQLSLARKDERWQILQELAKNEKNFSLTRELLTDFTKPIRVTLNINNEKKTFEFEVLNLVRQEKIRDIFFDFINGQTGIRPRDPIRVIETLFKQKIRNDLVCIKNKFYSRRQQLIDLNDGCGMASGFHQALCLTRSGPTLNINLAFTCFYVPLNFVEFYCKYLRKDITKRMTEVETTHAGRPLRYRVKGFGKSANQLTFNLRSDKDQTTTTTTTSMKSENELTFDDSNGYQSTIELKKSVSVAEYFTKKYKRLQYPNLPCVDARNENGEKTNWLPMEVVKIVEWESSLRPLDSVQRALVSKTTIVKPDR</sequence>
<dbReference type="AlphaFoldDB" id="A0A814HBP7"/>
<feature type="domain" description="PAZ" evidence="1">
    <location>
        <begin position="159"/>
        <end position="288"/>
    </location>
</feature>
<accession>A0A814HBP7</accession>
<organism evidence="2 3">
    <name type="scientific">Rotaria sordida</name>
    <dbReference type="NCBI Taxonomy" id="392033"/>
    <lineage>
        <taxon>Eukaryota</taxon>
        <taxon>Metazoa</taxon>
        <taxon>Spiralia</taxon>
        <taxon>Gnathifera</taxon>
        <taxon>Rotifera</taxon>
        <taxon>Eurotatoria</taxon>
        <taxon>Bdelloidea</taxon>
        <taxon>Philodinida</taxon>
        <taxon>Philodinidae</taxon>
        <taxon>Rotaria</taxon>
    </lineage>
</organism>
<evidence type="ECO:0000259" key="1">
    <source>
        <dbReference type="PROSITE" id="PS50821"/>
    </source>
</evidence>
<dbReference type="InterPro" id="IPR036085">
    <property type="entry name" value="PAZ_dom_sf"/>
</dbReference>
<dbReference type="Pfam" id="PF08699">
    <property type="entry name" value="ArgoL1"/>
    <property type="match status" value="1"/>
</dbReference>
<proteinExistence type="predicted"/>
<evidence type="ECO:0000313" key="3">
    <source>
        <dbReference type="Proteomes" id="UP000663889"/>
    </source>
</evidence>
<dbReference type="Proteomes" id="UP000663889">
    <property type="component" value="Unassembled WGS sequence"/>
</dbReference>
<dbReference type="InterPro" id="IPR003100">
    <property type="entry name" value="PAZ_dom"/>
</dbReference>
<dbReference type="EMBL" id="CAJNOU010000476">
    <property type="protein sequence ID" value="CAF1008631.1"/>
    <property type="molecule type" value="Genomic_DNA"/>
</dbReference>
<dbReference type="SUPFAM" id="SSF101690">
    <property type="entry name" value="PAZ domain"/>
    <property type="match status" value="1"/>
</dbReference>
<dbReference type="PROSITE" id="PS50821">
    <property type="entry name" value="PAZ"/>
    <property type="match status" value="1"/>
</dbReference>
<name>A0A814HBP7_9BILA</name>